<reference evidence="3" key="1">
    <citation type="submission" date="2023-07" db="EMBL/GenBank/DDBJ databases">
        <title>Myceligenerans salitolerans sp. nov., a halotolerant actinomycete isolated from a salt lake in Xinjiang, China.</title>
        <authorList>
            <person name="Guan T."/>
        </authorList>
    </citation>
    <scope>NUCLEOTIDE SEQUENCE [LARGE SCALE GENOMIC DNA]</scope>
    <source>
        <strain evidence="3">XHU 5031</strain>
    </source>
</reference>
<organism evidence="2 3">
    <name type="scientific">Myceligenerans salitolerans</name>
    <dbReference type="NCBI Taxonomy" id="1230528"/>
    <lineage>
        <taxon>Bacteria</taxon>
        <taxon>Bacillati</taxon>
        <taxon>Actinomycetota</taxon>
        <taxon>Actinomycetes</taxon>
        <taxon>Micrococcales</taxon>
        <taxon>Promicromonosporaceae</taxon>
        <taxon>Myceligenerans</taxon>
    </lineage>
</organism>
<keyword evidence="1" id="KW-1133">Transmembrane helix</keyword>
<dbReference type="Proteomes" id="UP000664617">
    <property type="component" value="Unassembled WGS sequence"/>
</dbReference>
<feature type="transmembrane region" description="Helical" evidence="1">
    <location>
        <begin position="43"/>
        <end position="64"/>
    </location>
</feature>
<protein>
    <submittedName>
        <fullName evidence="2">DUF3093 domain-containing protein</fullName>
    </submittedName>
</protein>
<evidence type="ECO:0000313" key="2">
    <source>
        <dbReference type="EMBL" id="MBO0610670.1"/>
    </source>
</evidence>
<keyword evidence="1" id="KW-0812">Transmembrane</keyword>
<dbReference type="EMBL" id="JAFMPK010000047">
    <property type="protein sequence ID" value="MBO0610670.1"/>
    <property type="molecule type" value="Genomic_DNA"/>
</dbReference>
<keyword evidence="3" id="KW-1185">Reference proteome</keyword>
<feature type="transmembrane region" description="Helical" evidence="1">
    <location>
        <begin position="20"/>
        <end position="37"/>
    </location>
</feature>
<sequence length="152" mass="15745">MTSRATPEFHERLLPGPGGWLGTAGLGVIAGIVPWPFNPPLGVATAILVGAIAAIALATTSPVVRVSAGVLQAGRASIPLSRLGDPAALDATAMRWELGPGLDARAYVCLRAWARTGVRIPVEDPHDPTPYWLVSTRDPRTLVAVLSGTPAS</sequence>
<dbReference type="InterPro" id="IPR021443">
    <property type="entry name" value="DUF3093"/>
</dbReference>
<accession>A0ABS3ICL5</accession>
<proteinExistence type="predicted"/>
<name>A0ABS3ICL5_9MICO</name>
<dbReference type="Pfam" id="PF11292">
    <property type="entry name" value="DUF3093"/>
    <property type="match status" value="1"/>
</dbReference>
<evidence type="ECO:0000256" key="1">
    <source>
        <dbReference type="SAM" id="Phobius"/>
    </source>
</evidence>
<keyword evidence="1" id="KW-0472">Membrane</keyword>
<dbReference type="RefSeq" id="WP_207276585.1">
    <property type="nucleotide sequence ID" value="NZ_JAFMPK010000047.1"/>
</dbReference>
<comment type="caution">
    <text evidence="2">The sequence shown here is derived from an EMBL/GenBank/DDBJ whole genome shotgun (WGS) entry which is preliminary data.</text>
</comment>
<evidence type="ECO:0000313" key="3">
    <source>
        <dbReference type="Proteomes" id="UP000664617"/>
    </source>
</evidence>
<gene>
    <name evidence="2" type="ORF">J0911_16720</name>
</gene>